<reference evidence="3" key="1">
    <citation type="journal article" date="2005" name="Nature">
        <title>The map-based sequence of the rice genome.</title>
        <authorList>
            <consortium name="International rice genome sequencing project (IRGSP)"/>
            <person name="Matsumoto T."/>
            <person name="Wu J."/>
            <person name="Kanamori H."/>
            <person name="Katayose Y."/>
            <person name="Fujisawa M."/>
            <person name="Namiki N."/>
            <person name="Mizuno H."/>
            <person name="Yamamoto K."/>
            <person name="Antonio B.A."/>
            <person name="Baba T."/>
            <person name="Sakata K."/>
            <person name="Nagamura Y."/>
            <person name="Aoki H."/>
            <person name="Arikawa K."/>
            <person name="Arita K."/>
            <person name="Bito T."/>
            <person name="Chiden Y."/>
            <person name="Fujitsuka N."/>
            <person name="Fukunaka R."/>
            <person name="Hamada M."/>
            <person name="Harada C."/>
            <person name="Hayashi A."/>
            <person name="Hijishita S."/>
            <person name="Honda M."/>
            <person name="Hosokawa S."/>
            <person name="Ichikawa Y."/>
            <person name="Idonuma A."/>
            <person name="Iijima M."/>
            <person name="Ikeda M."/>
            <person name="Ikeno M."/>
            <person name="Ito K."/>
            <person name="Ito S."/>
            <person name="Ito T."/>
            <person name="Ito Y."/>
            <person name="Ito Y."/>
            <person name="Iwabuchi A."/>
            <person name="Kamiya K."/>
            <person name="Karasawa W."/>
            <person name="Kurita K."/>
            <person name="Katagiri S."/>
            <person name="Kikuta A."/>
            <person name="Kobayashi H."/>
            <person name="Kobayashi N."/>
            <person name="Machita K."/>
            <person name="Maehara T."/>
            <person name="Masukawa M."/>
            <person name="Mizubayashi T."/>
            <person name="Mukai Y."/>
            <person name="Nagasaki H."/>
            <person name="Nagata Y."/>
            <person name="Naito S."/>
            <person name="Nakashima M."/>
            <person name="Nakama Y."/>
            <person name="Nakamichi Y."/>
            <person name="Nakamura M."/>
            <person name="Meguro A."/>
            <person name="Negishi M."/>
            <person name="Ohta I."/>
            <person name="Ohta T."/>
            <person name="Okamoto M."/>
            <person name="Ono N."/>
            <person name="Saji S."/>
            <person name="Sakaguchi M."/>
            <person name="Sakai K."/>
            <person name="Shibata M."/>
            <person name="Shimokawa T."/>
            <person name="Song J."/>
            <person name="Takazaki Y."/>
            <person name="Terasawa K."/>
            <person name="Tsugane M."/>
            <person name="Tsuji K."/>
            <person name="Ueda S."/>
            <person name="Waki K."/>
            <person name="Yamagata H."/>
            <person name="Yamamoto M."/>
            <person name="Yamamoto S."/>
            <person name="Yamane H."/>
            <person name="Yoshiki S."/>
            <person name="Yoshihara R."/>
            <person name="Yukawa K."/>
            <person name="Zhong H."/>
            <person name="Yano M."/>
            <person name="Yuan Q."/>
            <person name="Ouyang S."/>
            <person name="Liu J."/>
            <person name="Jones K.M."/>
            <person name="Gansberger K."/>
            <person name="Moffat K."/>
            <person name="Hill J."/>
            <person name="Bera J."/>
            <person name="Fadrosh D."/>
            <person name="Jin S."/>
            <person name="Johri S."/>
            <person name="Kim M."/>
            <person name="Overton L."/>
            <person name="Reardon M."/>
            <person name="Tsitrin T."/>
            <person name="Vuong H."/>
            <person name="Weaver B."/>
            <person name="Ciecko A."/>
            <person name="Tallon L."/>
            <person name="Jackson J."/>
            <person name="Pai G."/>
            <person name="Aken S.V."/>
            <person name="Utterback T."/>
            <person name="Reidmuller S."/>
            <person name="Feldblyum T."/>
            <person name="Hsiao J."/>
            <person name="Zismann V."/>
            <person name="Iobst S."/>
            <person name="de Vazeille A.R."/>
            <person name="Buell C.R."/>
            <person name="Ying K."/>
            <person name="Li Y."/>
            <person name="Lu T."/>
            <person name="Huang Y."/>
            <person name="Zhao Q."/>
            <person name="Feng Q."/>
            <person name="Zhang L."/>
            <person name="Zhu J."/>
            <person name="Weng Q."/>
            <person name="Mu J."/>
            <person name="Lu Y."/>
            <person name="Fan D."/>
            <person name="Liu Y."/>
            <person name="Guan J."/>
            <person name="Zhang Y."/>
            <person name="Yu S."/>
            <person name="Liu X."/>
            <person name="Zhang Y."/>
            <person name="Hong G."/>
            <person name="Han B."/>
            <person name="Choisne N."/>
            <person name="Demange N."/>
            <person name="Orjeda G."/>
            <person name="Samain S."/>
            <person name="Cattolico L."/>
            <person name="Pelletier E."/>
            <person name="Couloux A."/>
            <person name="Segurens B."/>
            <person name="Wincker P."/>
            <person name="D'Hont A."/>
            <person name="Scarpelli C."/>
            <person name="Weissenbach J."/>
            <person name="Salanoubat M."/>
            <person name="Quetier F."/>
            <person name="Yu Y."/>
            <person name="Kim H.R."/>
            <person name="Rambo T."/>
            <person name="Currie J."/>
            <person name="Collura K."/>
            <person name="Luo M."/>
            <person name="Yang T."/>
            <person name="Ammiraju J.S.S."/>
            <person name="Engler F."/>
            <person name="Soderlund C."/>
            <person name="Wing R.A."/>
            <person name="Palmer L.E."/>
            <person name="de la Bastide M."/>
            <person name="Spiegel L."/>
            <person name="Nascimento L."/>
            <person name="Zutavern T."/>
            <person name="O'Shaughnessy A."/>
            <person name="Dike S."/>
            <person name="Dedhia N."/>
            <person name="Preston R."/>
            <person name="Balija V."/>
            <person name="McCombie W.R."/>
            <person name="Chow T."/>
            <person name="Chen H."/>
            <person name="Chung M."/>
            <person name="Chen C."/>
            <person name="Shaw J."/>
            <person name="Wu H."/>
            <person name="Hsiao K."/>
            <person name="Chao Y."/>
            <person name="Chu M."/>
            <person name="Cheng C."/>
            <person name="Hour A."/>
            <person name="Lee P."/>
            <person name="Lin S."/>
            <person name="Lin Y."/>
            <person name="Liou J."/>
            <person name="Liu S."/>
            <person name="Hsing Y."/>
            <person name="Raghuvanshi S."/>
            <person name="Mohanty A."/>
            <person name="Bharti A.K."/>
            <person name="Gaur A."/>
            <person name="Gupta V."/>
            <person name="Kumar D."/>
            <person name="Ravi V."/>
            <person name="Vij S."/>
            <person name="Kapur A."/>
            <person name="Khurana P."/>
            <person name="Khurana P."/>
            <person name="Khurana J.P."/>
            <person name="Tyagi A.K."/>
            <person name="Gaikwad K."/>
            <person name="Singh A."/>
            <person name="Dalal V."/>
            <person name="Srivastava S."/>
            <person name="Dixit A."/>
            <person name="Pal A.K."/>
            <person name="Ghazi I.A."/>
            <person name="Yadav M."/>
            <person name="Pandit A."/>
            <person name="Bhargava A."/>
            <person name="Sureshbabu K."/>
            <person name="Batra K."/>
            <person name="Sharma T.R."/>
            <person name="Mohapatra T."/>
            <person name="Singh N.K."/>
            <person name="Messing J."/>
            <person name="Nelson A.B."/>
            <person name="Fuks G."/>
            <person name="Kavchok S."/>
            <person name="Keizer G."/>
            <person name="Linton E."/>
            <person name="Llaca V."/>
            <person name="Song R."/>
            <person name="Tanyolac B."/>
            <person name="Young S."/>
            <person name="Ho-Il K."/>
            <person name="Hahn J.H."/>
            <person name="Sangsakoo G."/>
            <person name="Vanavichit A."/>
            <person name="de Mattos Luiz.A.T."/>
            <person name="Zimmer P.D."/>
            <person name="Malone G."/>
            <person name="Dellagostin O."/>
            <person name="de Oliveira A.C."/>
            <person name="Bevan M."/>
            <person name="Bancroft I."/>
            <person name="Minx P."/>
            <person name="Cordum H."/>
            <person name="Wilson R."/>
            <person name="Cheng Z."/>
            <person name="Jin W."/>
            <person name="Jiang J."/>
            <person name="Leong S.A."/>
            <person name="Iwama H."/>
            <person name="Gojobori T."/>
            <person name="Itoh T."/>
            <person name="Niimura Y."/>
            <person name="Fujii Y."/>
            <person name="Habara T."/>
            <person name="Sakai H."/>
            <person name="Sato Y."/>
            <person name="Wilson G."/>
            <person name="Kumar K."/>
            <person name="McCouch S."/>
            <person name="Juretic N."/>
            <person name="Hoen D."/>
            <person name="Wright S."/>
            <person name="Bruskiewich R."/>
            <person name="Bureau T."/>
            <person name="Miyao A."/>
            <person name="Hirochika H."/>
            <person name="Nishikawa T."/>
            <person name="Kadowaki K."/>
            <person name="Sugiura M."/>
            <person name="Burr B."/>
            <person name="Sasaki T."/>
        </authorList>
    </citation>
    <scope>NUCLEOTIDE SEQUENCE [LARGE SCALE GENOMIC DNA]</scope>
    <source>
        <strain evidence="3">cv. Nipponbare</strain>
    </source>
</reference>
<dbReference type="Proteomes" id="UP000000763">
    <property type="component" value="Chromosome 2"/>
</dbReference>
<feature type="compositionally biased region" description="Basic and acidic residues" evidence="1">
    <location>
        <begin position="89"/>
        <end position="99"/>
    </location>
</feature>
<name>Q6Z6T6_ORYSJ</name>
<sequence>MGDATPTASDHKLGISTGVSIAPSDISTHSDDFFVTTVGVYTLKLDATTDGGRSLYGDGVTNTGARTDEAVDHCRRPHTSIPPSPSCMGEREAKIDDDD</sequence>
<dbReference type="AlphaFoldDB" id="Q6Z6T6"/>
<accession>Q6Z6T6</accession>
<dbReference type="EMBL" id="AP004890">
    <property type="protein sequence ID" value="BAD15959.1"/>
    <property type="molecule type" value="Genomic_DNA"/>
</dbReference>
<proteinExistence type="predicted"/>
<organism evidence="2 3">
    <name type="scientific">Oryza sativa subsp. japonica</name>
    <name type="common">Rice</name>
    <dbReference type="NCBI Taxonomy" id="39947"/>
    <lineage>
        <taxon>Eukaryota</taxon>
        <taxon>Viridiplantae</taxon>
        <taxon>Streptophyta</taxon>
        <taxon>Embryophyta</taxon>
        <taxon>Tracheophyta</taxon>
        <taxon>Spermatophyta</taxon>
        <taxon>Magnoliopsida</taxon>
        <taxon>Liliopsida</taxon>
        <taxon>Poales</taxon>
        <taxon>Poaceae</taxon>
        <taxon>BOP clade</taxon>
        <taxon>Oryzoideae</taxon>
        <taxon>Oryzeae</taxon>
        <taxon>Oryzinae</taxon>
        <taxon>Oryza</taxon>
        <taxon>Oryza sativa</taxon>
    </lineage>
</organism>
<feature type="region of interest" description="Disordered" evidence="1">
    <location>
        <begin position="67"/>
        <end position="99"/>
    </location>
</feature>
<evidence type="ECO:0000256" key="1">
    <source>
        <dbReference type="SAM" id="MobiDB-lite"/>
    </source>
</evidence>
<reference evidence="3" key="2">
    <citation type="journal article" date="2008" name="Nucleic Acids Res.">
        <title>The rice annotation project database (RAP-DB): 2008 update.</title>
        <authorList>
            <consortium name="The rice annotation project (RAP)"/>
        </authorList>
    </citation>
    <scope>GENOME REANNOTATION</scope>
    <source>
        <strain evidence="3">cv. Nipponbare</strain>
    </source>
</reference>
<protein>
    <submittedName>
        <fullName evidence="2">Uncharacterized protein</fullName>
    </submittedName>
</protein>
<evidence type="ECO:0000313" key="3">
    <source>
        <dbReference type="Proteomes" id="UP000000763"/>
    </source>
</evidence>
<gene>
    <name evidence="2" type="primary">P0688H12.31</name>
</gene>
<evidence type="ECO:0000313" key="2">
    <source>
        <dbReference type="EMBL" id="BAD15959.1"/>
    </source>
</evidence>